<evidence type="ECO:0000256" key="5">
    <source>
        <dbReference type="ARBA" id="ARBA00047422"/>
    </source>
</evidence>
<evidence type="ECO:0000256" key="8">
    <source>
        <dbReference type="RuleBase" id="RU000417"/>
    </source>
</evidence>
<gene>
    <name evidence="9" type="ORF">T190115A13A_190013</name>
</gene>
<evidence type="ECO:0000256" key="2">
    <source>
        <dbReference type="ARBA" id="ARBA00022679"/>
    </source>
</evidence>
<dbReference type="PROSITE" id="PS00095">
    <property type="entry name" value="C5_MTASE_2"/>
    <property type="match status" value="1"/>
</dbReference>
<reference evidence="9 10" key="1">
    <citation type="submission" date="2024-05" db="EMBL/GenBank/DDBJ databases">
        <authorList>
            <person name="Duchaud E."/>
        </authorList>
    </citation>
    <scope>NUCLEOTIDE SEQUENCE [LARGE SCALE GENOMIC DNA]</scope>
    <source>
        <strain evidence="9">Ena-SAMPLE-TAB-13-05-2024-13:56:06:370-140305</strain>
    </source>
</reference>
<keyword evidence="2 6" id="KW-0808">Transferase</keyword>
<keyword evidence="10" id="KW-1185">Reference proteome</keyword>
<dbReference type="GO" id="GO:0032259">
    <property type="term" value="P:methylation"/>
    <property type="evidence" value="ECO:0007669"/>
    <property type="project" value="UniProtKB-KW"/>
</dbReference>
<sequence length="413" mass="47881">MNELTFIDLFSGAGGLSEGFIQNGYKAIAHVEMDKNACQTLETRLIYHKLKNENKLSEYYKYIQGKTERKEFVKNFSTKELSNSVINSAIGGKNNEEIFQRIENLLGKKTVDIVVGGPPCQAYSLVGRSRDKDNMENDPRNFLYKEYAKFLKRYTPKVFVFENVIGLITANKGGYFKNMKAYFKRIGYELDYDILNSSEYGVLQKRKRIILIGWQKGSNFSYPKFDTIKNSFTVKDILSDLKKLKPGDDKNVTKYSKPINEYLKKYELRNGVDFVTQHITRNHNERDLKIYKIAISKLIKDGERLKYPDLPKELKTHKNEKAFVDRFKVVNPDDHSHTMVAHISKDGHHYIYPDLKQIRSLSVREAARIQSFPDDFYFEGGRTAAFRQIGNAVPPLMGKEIAKSIKKQLWQKN</sequence>
<comment type="caution">
    <text evidence="9">The sequence shown here is derived from an EMBL/GenBank/DDBJ whole genome shotgun (WGS) entry which is preliminary data.</text>
</comment>
<dbReference type="PANTHER" id="PTHR10629:SF52">
    <property type="entry name" value="DNA (CYTOSINE-5)-METHYLTRANSFERASE 1"/>
    <property type="match status" value="1"/>
</dbReference>
<evidence type="ECO:0000313" key="10">
    <source>
        <dbReference type="Proteomes" id="UP001497602"/>
    </source>
</evidence>
<evidence type="ECO:0000256" key="4">
    <source>
        <dbReference type="ARBA" id="ARBA00022747"/>
    </source>
</evidence>
<comment type="similarity">
    <text evidence="6 7">Belongs to the class I-like SAM-binding methyltransferase superfamily. C5-methyltransferase family.</text>
</comment>
<dbReference type="InterPro" id="IPR029063">
    <property type="entry name" value="SAM-dependent_MTases_sf"/>
</dbReference>
<evidence type="ECO:0000256" key="3">
    <source>
        <dbReference type="ARBA" id="ARBA00022691"/>
    </source>
</evidence>
<dbReference type="EC" id="2.1.1.37" evidence="8"/>
<dbReference type="PANTHER" id="PTHR10629">
    <property type="entry name" value="CYTOSINE-SPECIFIC METHYLTRANSFERASE"/>
    <property type="match status" value="1"/>
</dbReference>
<proteinExistence type="inferred from homology"/>
<comment type="catalytic activity">
    <reaction evidence="5 8">
        <text>a 2'-deoxycytidine in DNA + S-adenosyl-L-methionine = a 5-methyl-2'-deoxycytidine in DNA + S-adenosyl-L-homocysteine + H(+)</text>
        <dbReference type="Rhea" id="RHEA:13681"/>
        <dbReference type="Rhea" id="RHEA-COMP:11369"/>
        <dbReference type="Rhea" id="RHEA-COMP:11370"/>
        <dbReference type="ChEBI" id="CHEBI:15378"/>
        <dbReference type="ChEBI" id="CHEBI:57856"/>
        <dbReference type="ChEBI" id="CHEBI:59789"/>
        <dbReference type="ChEBI" id="CHEBI:85452"/>
        <dbReference type="ChEBI" id="CHEBI:85454"/>
        <dbReference type="EC" id="2.1.1.37"/>
    </reaction>
</comment>
<dbReference type="Pfam" id="PF00145">
    <property type="entry name" value="DNA_methylase"/>
    <property type="match status" value="2"/>
</dbReference>
<accession>A0ABP1FBK9</accession>
<name>A0ABP1FBK9_9FLAO</name>
<dbReference type="InterPro" id="IPR018117">
    <property type="entry name" value="C5_DNA_meth_AS"/>
</dbReference>
<dbReference type="NCBIfam" id="TIGR00675">
    <property type="entry name" value="dcm"/>
    <property type="match status" value="1"/>
</dbReference>
<dbReference type="RefSeq" id="WP_348737591.1">
    <property type="nucleotide sequence ID" value="NZ_CAXJRC010000010.1"/>
</dbReference>
<dbReference type="InterPro" id="IPR001525">
    <property type="entry name" value="C5_MeTfrase"/>
</dbReference>
<keyword evidence="1 6" id="KW-0489">Methyltransferase</keyword>
<dbReference type="InterPro" id="IPR050390">
    <property type="entry name" value="C5-Methyltransferase"/>
</dbReference>
<dbReference type="Gene3D" id="3.90.120.10">
    <property type="entry name" value="DNA Methylase, subunit A, domain 2"/>
    <property type="match status" value="1"/>
</dbReference>
<evidence type="ECO:0000256" key="6">
    <source>
        <dbReference type="PROSITE-ProRule" id="PRU01016"/>
    </source>
</evidence>
<evidence type="ECO:0000256" key="7">
    <source>
        <dbReference type="RuleBase" id="RU000416"/>
    </source>
</evidence>
<feature type="active site" evidence="6">
    <location>
        <position position="120"/>
    </location>
</feature>
<dbReference type="PROSITE" id="PS51679">
    <property type="entry name" value="SAM_MT_C5"/>
    <property type="match status" value="1"/>
</dbReference>
<dbReference type="Proteomes" id="UP001497602">
    <property type="component" value="Unassembled WGS sequence"/>
</dbReference>
<evidence type="ECO:0000256" key="1">
    <source>
        <dbReference type="ARBA" id="ARBA00022603"/>
    </source>
</evidence>
<organism evidence="9 10">
    <name type="scientific">Tenacibaculum vairaonense</name>
    <dbReference type="NCBI Taxonomy" id="3137860"/>
    <lineage>
        <taxon>Bacteria</taxon>
        <taxon>Pseudomonadati</taxon>
        <taxon>Bacteroidota</taxon>
        <taxon>Flavobacteriia</taxon>
        <taxon>Flavobacteriales</taxon>
        <taxon>Flavobacteriaceae</taxon>
        <taxon>Tenacibaculum</taxon>
    </lineage>
</organism>
<evidence type="ECO:0000313" key="9">
    <source>
        <dbReference type="EMBL" id="CAL2105769.1"/>
    </source>
</evidence>
<dbReference type="GO" id="GO:0003886">
    <property type="term" value="F:DNA (cytosine-5-)-methyltransferase activity"/>
    <property type="evidence" value="ECO:0007669"/>
    <property type="project" value="UniProtKB-EC"/>
</dbReference>
<dbReference type="Gene3D" id="3.40.50.150">
    <property type="entry name" value="Vaccinia Virus protein VP39"/>
    <property type="match status" value="1"/>
</dbReference>
<keyword evidence="3 6" id="KW-0949">S-adenosyl-L-methionine</keyword>
<dbReference type="SUPFAM" id="SSF53335">
    <property type="entry name" value="S-adenosyl-L-methionine-dependent methyltransferases"/>
    <property type="match status" value="1"/>
</dbReference>
<dbReference type="PROSITE" id="PS00094">
    <property type="entry name" value="C5_MTASE_1"/>
    <property type="match status" value="1"/>
</dbReference>
<keyword evidence="4" id="KW-0680">Restriction system</keyword>
<protein>
    <recommendedName>
        <fullName evidence="8">Cytosine-specific methyltransferase</fullName>
        <ecNumber evidence="8">2.1.1.37</ecNumber>
    </recommendedName>
</protein>
<dbReference type="PRINTS" id="PR00105">
    <property type="entry name" value="C5METTRFRASE"/>
</dbReference>
<dbReference type="InterPro" id="IPR031303">
    <property type="entry name" value="C5_meth_CS"/>
</dbReference>
<dbReference type="EMBL" id="CAXJRC010000010">
    <property type="protein sequence ID" value="CAL2105769.1"/>
    <property type="molecule type" value="Genomic_DNA"/>
</dbReference>